<name>A0A0H4IW29_NEIG1</name>
<evidence type="ECO:0000313" key="1">
    <source>
        <dbReference type="EMBL" id="AKO63638.1"/>
    </source>
</evidence>
<sequence>MKPVKLKMPSESLSDGILFGLENTYAVLSPKERIQKTKATGIHRK</sequence>
<organism evidence="1 2">
    <name type="scientific">Neisseria gonorrhoeae (strain ATCC 700825 / FA 1090)</name>
    <dbReference type="NCBI Taxonomy" id="242231"/>
    <lineage>
        <taxon>Bacteria</taxon>
        <taxon>Pseudomonadati</taxon>
        <taxon>Pseudomonadota</taxon>
        <taxon>Betaproteobacteria</taxon>
        <taxon>Neisseriales</taxon>
        <taxon>Neisseriaceae</taxon>
        <taxon>Neisseria</taxon>
    </lineage>
</organism>
<dbReference type="EMBL" id="AE004969">
    <property type="protein sequence ID" value="AKO63638.1"/>
    <property type="molecule type" value="Genomic_DNA"/>
</dbReference>
<proteinExistence type="predicted"/>
<accession>A0A0H4IW29</accession>
<dbReference type="Proteomes" id="UP000000535">
    <property type="component" value="Chromosome"/>
</dbReference>
<reference evidence="2" key="1">
    <citation type="submission" date="2003-03" db="EMBL/GenBank/DDBJ databases">
        <title>The complete genome sequence of Neisseria gonorrhoeae.</title>
        <authorList>
            <person name="Lewis L.A."/>
            <person name="Gillaspy A.F."/>
            <person name="McLaughlin R.E."/>
            <person name="Gipson M."/>
            <person name="Ducey T.F."/>
            <person name="Ownbey T."/>
            <person name="Hartman K."/>
            <person name="Nydick C."/>
            <person name="Carson M.B."/>
            <person name="Vaughn J."/>
            <person name="Thomson C."/>
            <person name="Song L."/>
            <person name="Lin S."/>
            <person name="Yuan X."/>
            <person name="Najar F."/>
            <person name="Zhan M."/>
            <person name="Ren Q."/>
            <person name="Zhu H."/>
            <person name="Qi S."/>
            <person name="Kenton S.M."/>
            <person name="Lai H."/>
            <person name="White J.D."/>
            <person name="Clifton S."/>
            <person name="Roe B.A."/>
            <person name="Dyer D.W."/>
        </authorList>
    </citation>
    <scope>NUCLEOTIDE SEQUENCE [LARGE SCALE GENOMIC DNA]</scope>
    <source>
        <strain evidence="2">ATCC 700825 / FA 1090</strain>
    </source>
</reference>
<gene>
    <name evidence="1" type="ORF">NGO_03690</name>
</gene>
<dbReference type="KEGG" id="ngo:NGO_03690"/>
<dbReference type="AlphaFoldDB" id="A0A0H4IW29"/>
<protein>
    <submittedName>
        <fullName evidence="1">ABC transporter</fullName>
    </submittedName>
</protein>
<evidence type="ECO:0000313" key="2">
    <source>
        <dbReference type="Proteomes" id="UP000000535"/>
    </source>
</evidence>
<keyword evidence="2" id="KW-1185">Reference proteome</keyword>
<dbReference type="STRING" id="242231.NGO_03690"/>